<comment type="caution">
    <text evidence="15">The sequence shown here is derived from an EMBL/GenBank/DDBJ whole genome shotgun (WGS) entry which is preliminary data.</text>
</comment>
<comment type="subcellular location">
    <subcellularLocation>
        <location evidence="1 12">Nucleus</location>
    </subcellularLocation>
</comment>
<keyword evidence="6" id="KW-0863">Zinc-finger</keyword>
<name>A0AAV0AKG9_PHAPC</name>
<organism evidence="15 16">
    <name type="scientific">Phakopsora pachyrhizi</name>
    <name type="common">Asian soybean rust disease fungus</name>
    <dbReference type="NCBI Taxonomy" id="170000"/>
    <lineage>
        <taxon>Eukaryota</taxon>
        <taxon>Fungi</taxon>
        <taxon>Dikarya</taxon>
        <taxon>Basidiomycota</taxon>
        <taxon>Pucciniomycotina</taxon>
        <taxon>Pucciniomycetes</taxon>
        <taxon>Pucciniales</taxon>
        <taxon>Phakopsoraceae</taxon>
        <taxon>Phakopsora</taxon>
    </lineage>
</organism>
<comment type="catalytic activity">
    <reaction evidence="12">
        <text>L-lysyl-[protein] + acetyl-CoA = N(6)-acetyl-L-lysyl-[protein] + CoA + H(+)</text>
        <dbReference type="Rhea" id="RHEA:45948"/>
        <dbReference type="Rhea" id="RHEA-COMP:9752"/>
        <dbReference type="Rhea" id="RHEA-COMP:10731"/>
        <dbReference type="ChEBI" id="CHEBI:15378"/>
        <dbReference type="ChEBI" id="CHEBI:29969"/>
        <dbReference type="ChEBI" id="CHEBI:57287"/>
        <dbReference type="ChEBI" id="CHEBI:57288"/>
        <dbReference type="ChEBI" id="CHEBI:61930"/>
        <dbReference type="EC" id="2.3.1.48"/>
    </reaction>
</comment>
<feature type="compositionally biased region" description="Basic and acidic residues" evidence="13">
    <location>
        <begin position="1005"/>
        <end position="1031"/>
    </location>
</feature>
<evidence type="ECO:0000313" key="15">
    <source>
        <dbReference type="EMBL" id="CAH7668114.1"/>
    </source>
</evidence>
<dbReference type="GO" id="GO:0003682">
    <property type="term" value="F:chromatin binding"/>
    <property type="evidence" value="ECO:0007669"/>
    <property type="project" value="TreeGrafter"/>
</dbReference>
<evidence type="ECO:0000256" key="4">
    <source>
        <dbReference type="ARBA" id="ARBA00022679"/>
    </source>
</evidence>
<feature type="compositionally biased region" description="Low complexity" evidence="13">
    <location>
        <begin position="19"/>
        <end position="58"/>
    </location>
</feature>
<keyword evidence="4" id="KW-0808">Transferase</keyword>
<keyword evidence="9" id="KW-0007">Acetylation</keyword>
<feature type="compositionally biased region" description="Polar residues" evidence="13">
    <location>
        <begin position="154"/>
        <end position="174"/>
    </location>
</feature>
<dbReference type="InterPro" id="IPR016181">
    <property type="entry name" value="Acyl_CoA_acyltransferase"/>
</dbReference>
<evidence type="ECO:0000256" key="9">
    <source>
        <dbReference type="ARBA" id="ARBA00022990"/>
    </source>
</evidence>
<dbReference type="InterPro" id="IPR011011">
    <property type="entry name" value="Znf_FYVE_PHD"/>
</dbReference>
<dbReference type="Proteomes" id="UP001153365">
    <property type="component" value="Unassembled WGS sequence"/>
</dbReference>
<dbReference type="Pfam" id="PF00628">
    <property type="entry name" value="PHD"/>
    <property type="match status" value="1"/>
</dbReference>
<dbReference type="InterPro" id="IPR013083">
    <property type="entry name" value="Znf_RING/FYVE/PHD"/>
</dbReference>
<evidence type="ECO:0000256" key="6">
    <source>
        <dbReference type="ARBA" id="ARBA00022771"/>
    </source>
</evidence>
<dbReference type="GO" id="GO:0004402">
    <property type="term" value="F:histone acetyltransferase activity"/>
    <property type="evidence" value="ECO:0007669"/>
    <property type="project" value="InterPro"/>
</dbReference>
<feature type="region of interest" description="Disordered" evidence="13">
    <location>
        <begin position="522"/>
        <end position="570"/>
    </location>
</feature>
<dbReference type="GO" id="GO:0003712">
    <property type="term" value="F:transcription coregulator activity"/>
    <property type="evidence" value="ECO:0007669"/>
    <property type="project" value="TreeGrafter"/>
</dbReference>
<evidence type="ECO:0000256" key="13">
    <source>
        <dbReference type="SAM" id="MobiDB-lite"/>
    </source>
</evidence>
<dbReference type="InterPro" id="IPR040706">
    <property type="entry name" value="Zf-MYST"/>
</dbReference>
<feature type="compositionally biased region" description="Polar residues" evidence="13">
    <location>
        <begin position="75"/>
        <end position="96"/>
    </location>
</feature>
<feature type="domain" description="MYST-type HAT" evidence="14">
    <location>
        <begin position="573"/>
        <end position="948"/>
    </location>
</feature>
<dbReference type="Gene3D" id="3.30.40.10">
    <property type="entry name" value="Zinc/RING finger domain, C3HC4 (zinc finger)"/>
    <property type="match status" value="1"/>
</dbReference>
<feature type="region of interest" description="Disordered" evidence="13">
    <location>
        <begin position="1079"/>
        <end position="1141"/>
    </location>
</feature>
<feature type="active site" description="Proton donor/acceptor" evidence="11">
    <location>
        <position position="762"/>
    </location>
</feature>
<reference evidence="15" key="1">
    <citation type="submission" date="2022-06" db="EMBL/GenBank/DDBJ databases">
        <authorList>
            <consortium name="SYNGENTA / RWTH Aachen University"/>
        </authorList>
    </citation>
    <scope>NUCLEOTIDE SEQUENCE</scope>
</reference>
<feature type="region of interest" description="Disordered" evidence="13">
    <location>
        <begin position="1005"/>
        <end position="1063"/>
    </location>
</feature>
<dbReference type="SMART" id="SM00249">
    <property type="entry name" value="PHD"/>
    <property type="match status" value="2"/>
</dbReference>
<dbReference type="FunFam" id="3.40.630.30:FF:000001">
    <property type="entry name" value="Histone acetyltransferase"/>
    <property type="match status" value="1"/>
</dbReference>
<evidence type="ECO:0000256" key="3">
    <source>
        <dbReference type="ARBA" id="ARBA00013184"/>
    </source>
</evidence>
<dbReference type="GO" id="GO:1990467">
    <property type="term" value="C:NuA3a histone acetyltransferase complex"/>
    <property type="evidence" value="ECO:0007669"/>
    <property type="project" value="TreeGrafter"/>
</dbReference>
<dbReference type="FunFam" id="3.30.60.60:FF:000001">
    <property type="entry name" value="Histone acetyltransferase"/>
    <property type="match status" value="1"/>
</dbReference>
<dbReference type="GO" id="GO:0031507">
    <property type="term" value="P:heterochromatin formation"/>
    <property type="evidence" value="ECO:0007669"/>
    <property type="project" value="UniProtKB-ARBA"/>
</dbReference>
<feature type="region of interest" description="Disordered" evidence="13">
    <location>
        <begin position="292"/>
        <end position="387"/>
    </location>
</feature>
<dbReference type="GO" id="GO:0006357">
    <property type="term" value="P:regulation of transcription by RNA polymerase II"/>
    <property type="evidence" value="ECO:0007669"/>
    <property type="project" value="TreeGrafter"/>
</dbReference>
<dbReference type="PROSITE" id="PS51726">
    <property type="entry name" value="MYST_HAT"/>
    <property type="match status" value="1"/>
</dbReference>
<evidence type="ECO:0000256" key="1">
    <source>
        <dbReference type="ARBA" id="ARBA00004123"/>
    </source>
</evidence>
<dbReference type="InterPro" id="IPR036388">
    <property type="entry name" value="WH-like_DNA-bd_sf"/>
</dbReference>
<feature type="region of interest" description="Disordered" evidence="13">
    <location>
        <begin position="872"/>
        <end position="905"/>
    </location>
</feature>
<dbReference type="Pfam" id="PF01853">
    <property type="entry name" value="MOZ_SAS"/>
    <property type="match status" value="1"/>
</dbReference>
<dbReference type="PANTHER" id="PTHR10615">
    <property type="entry name" value="HISTONE ACETYLTRANSFERASE"/>
    <property type="match status" value="1"/>
</dbReference>
<feature type="compositionally biased region" description="Polar residues" evidence="13">
    <location>
        <begin position="294"/>
        <end position="328"/>
    </location>
</feature>
<keyword evidence="5" id="KW-0479">Metal-binding</keyword>
<keyword evidence="7" id="KW-0862">Zinc</keyword>
<dbReference type="InterPro" id="IPR019787">
    <property type="entry name" value="Znf_PHD-finger"/>
</dbReference>
<evidence type="ECO:0000256" key="7">
    <source>
        <dbReference type="ARBA" id="ARBA00022833"/>
    </source>
</evidence>
<dbReference type="EMBL" id="CALTRL010000446">
    <property type="protein sequence ID" value="CAH7668114.1"/>
    <property type="molecule type" value="Genomic_DNA"/>
</dbReference>
<feature type="region of interest" description="Disordered" evidence="13">
    <location>
        <begin position="1"/>
        <end position="103"/>
    </location>
</feature>
<evidence type="ECO:0000256" key="12">
    <source>
        <dbReference type="RuleBase" id="RU361211"/>
    </source>
</evidence>
<comment type="similarity">
    <text evidence="2 12">Belongs to the MYST (SAS/MOZ) family.</text>
</comment>
<dbReference type="Pfam" id="PF17772">
    <property type="entry name" value="zf-MYST"/>
    <property type="match status" value="1"/>
</dbReference>
<dbReference type="SUPFAM" id="SSF55729">
    <property type="entry name" value="Acyl-CoA N-acyltransferases (Nat)"/>
    <property type="match status" value="1"/>
</dbReference>
<feature type="compositionally biased region" description="Basic and acidic residues" evidence="13">
    <location>
        <begin position="1086"/>
        <end position="1099"/>
    </location>
</feature>
<dbReference type="GO" id="GO:0008270">
    <property type="term" value="F:zinc ion binding"/>
    <property type="evidence" value="ECO:0007669"/>
    <property type="project" value="UniProtKB-KW"/>
</dbReference>
<keyword evidence="16" id="KW-1185">Reference proteome</keyword>
<dbReference type="PANTHER" id="PTHR10615:SF161">
    <property type="entry name" value="HISTONE ACETYLTRANSFERASE KAT7"/>
    <property type="match status" value="1"/>
</dbReference>
<dbReference type="SUPFAM" id="SSF57903">
    <property type="entry name" value="FYVE/PHD zinc finger"/>
    <property type="match status" value="1"/>
</dbReference>
<evidence type="ECO:0000256" key="8">
    <source>
        <dbReference type="ARBA" id="ARBA00022853"/>
    </source>
</evidence>
<evidence type="ECO:0000256" key="2">
    <source>
        <dbReference type="ARBA" id="ARBA00010107"/>
    </source>
</evidence>
<feature type="region of interest" description="Disordered" evidence="13">
    <location>
        <begin position="154"/>
        <end position="177"/>
    </location>
</feature>
<gene>
    <name evidence="15" type="ORF">PPACK8108_LOCUS2591</name>
</gene>
<evidence type="ECO:0000256" key="5">
    <source>
        <dbReference type="ARBA" id="ARBA00022723"/>
    </source>
</evidence>
<dbReference type="InterPro" id="IPR001965">
    <property type="entry name" value="Znf_PHD"/>
</dbReference>
<accession>A0AAV0AKG9</accession>
<evidence type="ECO:0000313" key="16">
    <source>
        <dbReference type="Proteomes" id="UP001153365"/>
    </source>
</evidence>
<dbReference type="Gene3D" id="3.40.630.30">
    <property type="match status" value="1"/>
</dbReference>
<dbReference type="InterPro" id="IPR050603">
    <property type="entry name" value="MYST_HAT"/>
</dbReference>
<protein>
    <recommendedName>
        <fullName evidence="3 12">Histone acetyltransferase</fullName>
        <ecNumber evidence="3 12">2.3.1.48</ecNumber>
    </recommendedName>
</protein>
<dbReference type="GO" id="GO:0005634">
    <property type="term" value="C:nucleus"/>
    <property type="evidence" value="ECO:0007669"/>
    <property type="project" value="UniProtKB-SubCell"/>
</dbReference>
<evidence type="ECO:0000256" key="10">
    <source>
        <dbReference type="ARBA" id="ARBA00023242"/>
    </source>
</evidence>
<sequence length="1141" mass="127787">MTITTSRQLKTVRLNILNSPSPSSSSSSSSSSSLFPTATNNLNNHNNSNSNNGSSTSTQKGLKNSISRKRHSRPKQQGSSLASSSTLNQVSPSSSRPKLGTIGAQRAPREGWCSFCYAEGGFDNGQGQIVRGEIPLLFDSQIIVQRNNSTVESNSNCQRNIINTSNPTDQSNPQQRRKGKGEMVSCWECGQSGHFSCMVLNNYEIKSHVKSYPWLCIDCRRCETCGDEKSYESDDDQNMLLCAICDRGFHGTCLNPPLKSAPSGDFICPFPHESVKLIPPLPDSATLPPLKMTFKSNSTSQTPIRLQTNNSYIQPTRLNSSSNKTPRSTVKKAKNLTFSHSTNRKRKANVEILGDEQEEDLQNVQEPDLNRHNKRTKPPRQSRNQASDQLMVRLSSAEVGSNNFITATPLRRNGMNGRVTGLDSEAFQDEDQNDLMSEDLNPFKGILTEEEAYVGDRTISEADISRFKCSLEKSMALLESMCSDSNEQKIAPTCNGASNKVQSITTNGDPKRFPRAVRELRAGNLTPSTPDGRPNRLNFSPVMFGSQNKADSPIPDDASTTSSNQLDRRTSESNLSAIKSIMFGQFEIDIWYMAPYPQEYLVLPNGQLWICEYCLKFFRTGFQFQRHRLKCKSHHPPGDEIYRDEENGISIFEVDGRKNKMYCQNLCLLAKMFLDHKTLYYDVDPFLFYVMTQKGGNNERCELGLSSGCQFVGYFSKEKRSPTNNVSCIMTLPVRQRKGWGNLLIDFSYLLSKKEKRVGTPEKPLSDLGLLSYRSYWTLAVTKYLLSCEELEQITLEDIANNTSIALSEVYYTCLHNGWIEVADEPQHSKRRSTGGNIKAYHNRKKALSNSNNLNSNNLIVGSVGDCNNSLSGPGSGRKKINGIGRGSSSSSTLKSSKRSPNNLSFTAEGIPRHYRIRWNASSLRVYLERWRAKGYYQLKPEKLSWSPFLTTRAQGVSIDLGPIAIPLIPNEDPYEFLSNKNKTGLSKESDSNISLVDERRLKEVDEGKREKAEEEEKYNHGDNNDNERICEQGSTKLLVEGNQSGRSKDVEDEEEERREVGGVIKVLRNLKKRFIFSGNESSSVVDKEKGKQQEESNKGNKANGTVGQGEEHREDSINDEDLDAEGSIDEEEDQDQSNIY</sequence>
<dbReference type="AlphaFoldDB" id="A0AAV0AKG9"/>
<dbReference type="Gene3D" id="1.10.10.10">
    <property type="entry name" value="Winged helix-like DNA-binding domain superfamily/Winged helix DNA-binding domain"/>
    <property type="match status" value="1"/>
</dbReference>
<dbReference type="Gene3D" id="3.30.60.60">
    <property type="entry name" value="N-acetyl transferase-like"/>
    <property type="match status" value="1"/>
</dbReference>
<keyword evidence="8" id="KW-0156">Chromatin regulator</keyword>
<proteinExistence type="inferred from homology"/>
<keyword evidence="10 12" id="KW-0539">Nucleus</keyword>
<feature type="compositionally biased region" description="Acidic residues" evidence="13">
    <location>
        <begin position="1118"/>
        <end position="1141"/>
    </location>
</feature>
<evidence type="ECO:0000256" key="11">
    <source>
        <dbReference type="PIRSR" id="PIRSR602717-51"/>
    </source>
</evidence>
<evidence type="ECO:0000259" key="14">
    <source>
        <dbReference type="PROSITE" id="PS51726"/>
    </source>
</evidence>
<dbReference type="EC" id="2.3.1.48" evidence="3 12"/>
<dbReference type="InterPro" id="IPR002717">
    <property type="entry name" value="HAT_MYST-type"/>
</dbReference>